<dbReference type="Proteomes" id="UP000422736">
    <property type="component" value="Chromosome 1"/>
</dbReference>
<evidence type="ECO:0000256" key="1">
    <source>
        <dbReference type="SAM" id="Phobius"/>
    </source>
</evidence>
<name>A0ABX6EP64_KLUMA</name>
<dbReference type="EMBL" id="CP015054">
    <property type="protein sequence ID" value="QGN13452.1"/>
    <property type="molecule type" value="Genomic_DNA"/>
</dbReference>
<proteinExistence type="predicted"/>
<keyword evidence="1" id="KW-0812">Transmembrane</keyword>
<protein>
    <submittedName>
        <fullName evidence="2">Uncharacterized protein</fullName>
    </submittedName>
</protein>
<evidence type="ECO:0000313" key="3">
    <source>
        <dbReference type="Proteomes" id="UP000422736"/>
    </source>
</evidence>
<reference evidence="2 3" key="1">
    <citation type="submission" date="2016-03" db="EMBL/GenBank/DDBJ databases">
        <title>How can Kluyveromyces marxianus grow so fast - potential evolutionary course in Saccharomyces Complex revealed by comparative genomics.</title>
        <authorList>
            <person name="Mo W."/>
            <person name="Lu W."/>
            <person name="Yang X."/>
            <person name="Qi J."/>
            <person name="Lv H."/>
        </authorList>
    </citation>
    <scope>NUCLEOTIDE SEQUENCE [LARGE SCALE GENOMIC DNA]</scope>
    <source>
        <strain evidence="2 3">FIM1</strain>
    </source>
</reference>
<organism evidence="2 3">
    <name type="scientific">Kluyveromyces marxianus</name>
    <name type="common">Yeast</name>
    <name type="synonym">Candida kefyr</name>
    <dbReference type="NCBI Taxonomy" id="4911"/>
    <lineage>
        <taxon>Eukaryota</taxon>
        <taxon>Fungi</taxon>
        <taxon>Dikarya</taxon>
        <taxon>Ascomycota</taxon>
        <taxon>Saccharomycotina</taxon>
        <taxon>Saccharomycetes</taxon>
        <taxon>Saccharomycetales</taxon>
        <taxon>Saccharomycetaceae</taxon>
        <taxon>Kluyveromyces</taxon>
    </lineage>
</organism>
<keyword evidence="1" id="KW-1133">Transmembrane helix</keyword>
<feature type="transmembrane region" description="Helical" evidence="1">
    <location>
        <begin position="25"/>
        <end position="43"/>
    </location>
</feature>
<reference evidence="2 3" key="2">
    <citation type="submission" date="2019-11" db="EMBL/GenBank/DDBJ databases">
        <authorList>
            <person name="Lu H."/>
        </authorList>
    </citation>
    <scope>NUCLEOTIDE SEQUENCE [LARGE SCALE GENOMIC DNA]</scope>
    <source>
        <strain evidence="2 3">FIM1</strain>
    </source>
</reference>
<keyword evidence="3" id="KW-1185">Reference proteome</keyword>
<accession>A0ABX6EP64</accession>
<sequence>MIASTIFRRQASGFASHNVKTSKAYLSYLTLGFTIPFVVSYYTTYSSCDHDDLKGRSNPRWYFGRFL</sequence>
<keyword evidence="1" id="KW-0472">Membrane</keyword>
<gene>
    <name evidence="2" type="ORF">FIM1_89</name>
</gene>
<evidence type="ECO:0000313" key="2">
    <source>
        <dbReference type="EMBL" id="QGN13452.1"/>
    </source>
</evidence>